<protein>
    <submittedName>
        <fullName evidence="5">Helix-turn-helix domain-containing protein</fullName>
    </submittedName>
</protein>
<evidence type="ECO:0000259" key="4">
    <source>
        <dbReference type="PROSITE" id="PS01124"/>
    </source>
</evidence>
<organism evidence="5 6">
    <name type="scientific">Streptomyces phyllanthi</name>
    <dbReference type="NCBI Taxonomy" id="1803180"/>
    <lineage>
        <taxon>Bacteria</taxon>
        <taxon>Bacillati</taxon>
        <taxon>Actinomycetota</taxon>
        <taxon>Actinomycetes</taxon>
        <taxon>Kitasatosporales</taxon>
        <taxon>Streptomycetaceae</taxon>
        <taxon>Streptomyces</taxon>
    </lineage>
</organism>
<evidence type="ECO:0000256" key="3">
    <source>
        <dbReference type="ARBA" id="ARBA00023163"/>
    </source>
</evidence>
<reference evidence="5 6" key="1">
    <citation type="submission" date="2019-07" db="EMBL/GenBank/DDBJ databases">
        <title>New species of Amycolatopsis and Streptomyces.</title>
        <authorList>
            <person name="Duangmal K."/>
            <person name="Teo W.F.A."/>
            <person name="Lipun K."/>
        </authorList>
    </citation>
    <scope>NUCLEOTIDE SEQUENCE [LARGE SCALE GENOMIC DNA]</scope>
    <source>
        <strain evidence="5 6">TISTR 2346</strain>
    </source>
</reference>
<keyword evidence="1" id="KW-0805">Transcription regulation</keyword>
<dbReference type="InterPro" id="IPR050204">
    <property type="entry name" value="AraC_XylS_family_regulators"/>
</dbReference>
<accession>A0A5N8VVM6</accession>
<gene>
    <name evidence="5" type="ORF">FNH04_02350</name>
</gene>
<dbReference type="AlphaFoldDB" id="A0A5N8VVM6"/>
<proteinExistence type="predicted"/>
<dbReference type="InterPro" id="IPR035418">
    <property type="entry name" value="AraC-bd_2"/>
</dbReference>
<dbReference type="EMBL" id="VJZE01000006">
    <property type="protein sequence ID" value="MPY38832.1"/>
    <property type="molecule type" value="Genomic_DNA"/>
</dbReference>
<dbReference type="PANTHER" id="PTHR46796">
    <property type="entry name" value="HTH-TYPE TRANSCRIPTIONAL ACTIVATOR RHAS-RELATED"/>
    <property type="match status" value="1"/>
</dbReference>
<dbReference type="RefSeq" id="WP_152779784.1">
    <property type="nucleotide sequence ID" value="NZ_BAABEQ010000013.1"/>
</dbReference>
<evidence type="ECO:0000313" key="6">
    <source>
        <dbReference type="Proteomes" id="UP000326979"/>
    </source>
</evidence>
<dbReference type="GO" id="GO:0043565">
    <property type="term" value="F:sequence-specific DNA binding"/>
    <property type="evidence" value="ECO:0007669"/>
    <property type="project" value="InterPro"/>
</dbReference>
<dbReference type="GO" id="GO:0003700">
    <property type="term" value="F:DNA-binding transcription factor activity"/>
    <property type="evidence" value="ECO:0007669"/>
    <property type="project" value="InterPro"/>
</dbReference>
<dbReference type="OrthoDB" id="9799345at2"/>
<dbReference type="InterPro" id="IPR018060">
    <property type="entry name" value="HTH_AraC"/>
</dbReference>
<comment type="caution">
    <text evidence="5">The sequence shown here is derived from an EMBL/GenBank/DDBJ whole genome shotgun (WGS) entry which is preliminary data.</text>
</comment>
<dbReference type="PANTHER" id="PTHR46796:SF6">
    <property type="entry name" value="ARAC SUBFAMILY"/>
    <property type="match status" value="1"/>
</dbReference>
<dbReference type="SMART" id="SM00342">
    <property type="entry name" value="HTH_ARAC"/>
    <property type="match status" value="1"/>
</dbReference>
<keyword evidence="6" id="KW-1185">Reference proteome</keyword>
<sequence length="333" mass="36775">MTVLVSTADVSVREREEAWREAVAQVFVPLDFTFSDPSTFRGEISADVLGSVAVCRVTAGPHRALRTERQIARTEEMPYYKVSMPLRGYVLVSQDGREAPLLPGDLALYDTSRPYEVSFDDTCRLLVLMFPHRELRLGYDAVSRLTARRVSGRTGIGALVVPLLVNLAARLDEIGGAQSARLADNVIDLLSTLYADLLTVAGHRPSDPRRTLMAKMRCFIEDRLDDPDLDPETVAAACHISVGYLHKLFRAEGTSVSRVIRERRLEQCRRDLVAPASRDKAVSAIGAHWGFLDAAHFSRVFKATYGVSPREYRLSRDPSGTVEMAATAADPGV</sequence>
<keyword evidence="3" id="KW-0804">Transcription</keyword>
<evidence type="ECO:0000313" key="5">
    <source>
        <dbReference type="EMBL" id="MPY38832.1"/>
    </source>
</evidence>
<dbReference type="InterPro" id="IPR020449">
    <property type="entry name" value="Tscrpt_reg_AraC-type_HTH"/>
</dbReference>
<evidence type="ECO:0000256" key="2">
    <source>
        <dbReference type="ARBA" id="ARBA00023125"/>
    </source>
</evidence>
<dbReference type="SUPFAM" id="SSF46689">
    <property type="entry name" value="Homeodomain-like"/>
    <property type="match status" value="1"/>
</dbReference>
<dbReference type="Pfam" id="PF12833">
    <property type="entry name" value="HTH_18"/>
    <property type="match status" value="1"/>
</dbReference>
<dbReference type="PRINTS" id="PR00032">
    <property type="entry name" value="HTHARAC"/>
</dbReference>
<dbReference type="Gene3D" id="1.10.10.60">
    <property type="entry name" value="Homeodomain-like"/>
    <property type="match status" value="1"/>
</dbReference>
<feature type="domain" description="HTH araC/xylS-type" evidence="4">
    <location>
        <begin position="214"/>
        <end position="315"/>
    </location>
</feature>
<dbReference type="Pfam" id="PF14525">
    <property type="entry name" value="AraC_binding_2"/>
    <property type="match status" value="1"/>
</dbReference>
<keyword evidence="2" id="KW-0238">DNA-binding</keyword>
<dbReference type="Proteomes" id="UP000326979">
    <property type="component" value="Unassembled WGS sequence"/>
</dbReference>
<dbReference type="PROSITE" id="PS01124">
    <property type="entry name" value="HTH_ARAC_FAMILY_2"/>
    <property type="match status" value="1"/>
</dbReference>
<dbReference type="InterPro" id="IPR009057">
    <property type="entry name" value="Homeodomain-like_sf"/>
</dbReference>
<name>A0A5N8VVM6_9ACTN</name>
<evidence type="ECO:0000256" key="1">
    <source>
        <dbReference type="ARBA" id="ARBA00023015"/>
    </source>
</evidence>